<feature type="transmembrane region" description="Helical" evidence="5">
    <location>
        <begin position="12"/>
        <end position="29"/>
    </location>
</feature>
<feature type="transmembrane region" description="Helical" evidence="5">
    <location>
        <begin position="91"/>
        <end position="110"/>
    </location>
</feature>
<sequence>MNSFALINQPPHFFSALLVIVSFLSAAFANQQSVKKFAHKVLYVGYALILISGCYLFATLPFSSFVLIKAVGGVGLVVMAEMIVRGKGSTLIWTLLLVTASAGLGIAYFLI</sequence>
<evidence type="ECO:0000256" key="3">
    <source>
        <dbReference type="ARBA" id="ARBA00022989"/>
    </source>
</evidence>
<dbReference type="Pfam" id="PF07457">
    <property type="entry name" value="DUF1516"/>
    <property type="match status" value="1"/>
</dbReference>
<accession>B3EBX1</accession>
<keyword evidence="4 5" id="KW-0472">Membrane</keyword>
<protein>
    <submittedName>
        <fullName evidence="6">Uncharacterized protein</fullName>
    </submittedName>
</protein>
<reference evidence="6 7" key="1">
    <citation type="submission" date="2008-05" db="EMBL/GenBank/DDBJ databases">
        <title>Complete sequence of plasmid of Geobacter lovleyi SZ.</title>
        <authorList>
            <consortium name="US DOE Joint Genome Institute"/>
            <person name="Lucas S."/>
            <person name="Copeland A."/>
            <person name="Lapidus A."/>
            <person name="Glavina del Rio T."/>
            <person name="Dalin E."/>
            <person name="Tice H."/>
            <person name="Bruce D."/>
            <person name="Goodwin L."/>
            <person name="Pitluck S."/>
            <person name="Chertkov O."/>
            <person name="Meincke L."/>
            <person name="Brettin T."/>
            <person name="Detter J.C."/>
            <person name="Han C."/>
            <person name="Tapia R."/>
            <person name="Kuske C.R."/>
            <person name="Schmutz J."/>
            <person name="Larimer F."/>
            <person name="Land M."/>
            <person name="Hauser L."/>
            <person name="Kyrpides N."/>
            <person name="Mikhailova N."/>
            <person name="Sung Y."/>
            <person name="Fletcher K.E."/>
            <person name="Ritalahti K.M."/>
            <person name="Loeffler F.E."/>
            <person name="Richardson P."/>
        </authorList>
    </citation>
    <scope>NUCLEOTIDE SEQUENCE [LARGE SCALE GENOMIC DNA]</scope>
    <source>
        <strain evidence="7">ATCC BAA-1151 / DSM 17278 / SZ</strain>
        <plasmid evidence="7">Plasmid pGLOV01</plasmid>
    </source>
</reference>
<proteinExistence type="predicted"/>
<organism evidence="6 7">
    <name type="scientific">Trichlorobacter lovleyi (strain ATCC BAA-1151 / DSM 17278 / SZ)</name>
    <name type="common">Geobacter lovleyi</name>
    <dbReference type="NCBI Taxonomy" id="398767"/>
    <lineage>
        <taxon>Bacteria</taxon>
        <taxon>Pseudomonadati</taxon>
        <taxon>Thermodesulfobacteriota</taxon>
        <taxon>Desulfuromonadia</taxon>
        <taxon>Geobacterales</taxon>
        <taxon>Geobacteraceae</taxon>
        <taxon>Trichlorobacter</taxon>
    </lineage>
</organism>
<evidence type="ECO:0000313" key="6">
    <source>
        <dbReference type="EMBL" id="ACD97403.1"/>
    </source>
</evidence>
<keyword evidence="6" id="KW-0614">Plasmid</keyword>
<dbReference type="OrthoDB" id="2365314at2"/>
<dbReference type="RefSeq" id="WP_012471721.1">
    <property type="nucleotide sequence ID" value="NC_010815.1"/>
</dbReference>
<dbReference type="KEGG" id="glo:Glov_3705"/>
<dbReference type="AlphaFoldDB" id="B3EBX1"/>
<gene>
    <name evidence="6" type="ordered locus">Glov_3705</name>
</gene>
<dbReference type="HOGENOM" id="CLU_2154753_0_0_7"/>
<evidence type="ECO:0000256" key="1">
    <source>
        <dbReference type="ARBA" id="ARBA00022475"/>
    </source>
</evidence>
<keyword evidence="3 5" id="KW-1133">Transmembrane helix</keyword>
<evidence type="ECO:0000256" key="4">
    <source>
        <dbReference type="ARBA" id="ARBA00023136"/>
    </source>
</evidence>
<dbReference type="Proteomes" id="UP000002420">
    <property type="component" value="Plasmid pGLOV01"/>
</dbReference>
<evidence type="ECO:0000256" key="2">
    <source>
        <dbReference type="ARBA" id="ARBA00022692"/>
    </source>
</evidence>
<feature type="transmembrane region" description="Helical" evidence="5">
    <location>
        <begin position="64"/>
        <end position="84"/>
    </location>
</feature>
<evidence type="ECO:0000313" key="7">
    <source>
        <dbReference type="Proteomes" id="UP000002420"/>
    </source>
</evidence>
<evidence type="ECO:0000256" key="5">
    <source>
        <dbReference type="SAM" id="Phobius"/>
    </source>
</evidence>
<dbReference type="EMBL" id="CP001090">
    <property type="protein sequence ID" value="ACD97403.1"/>
    <property type="molecule type" value="Genomic_DNA"/>
</dbReference>
<name>B3EBX1_TRIL1</name>
<keyword evidence="1" id="KW-1003">Cell membrane</keyword>
<keyword evidence="7" id="KW-1185">Reference proteome</keyword>
<feature type="transmembrane region" description="Helical" evidence="5">
    <location>
        <begin position="41"/>
        <end position="58"/>
    </location>
</feature>
<geneLocation type="plasmid" evidence="6 7">
    <name>pGLOV01</name>
</geneLocation>
<dbReference type="InterPro" id="IPR010899">
    <property type="entry name" value="UPF0344"/>
</dbReference>
<keyword evidence="2 5" id="KW-0812">Transmembrane</keyword>